<proteinExistence type="predicted"/>
<accession>A0A212K7B4</accession>
<gene>
    <name evidence="1" type="ORF">KL86DYS1_31713</name>
</gene>
<organism evidence="1">
    <name type="scientific">uncultured Dysgonomonas sp</name>
    <dbReference type="NCBI Taxonomy" id="206096"/>
    <lineage>
        <taxon>Bacteria</taxon>
        <taxon>Pseudomonadati</taxon>
        <taxon>Bacteroidota</taxon>
        <taxon>Bacteroidia</taxon>
        <taxon>Bacteroidales</taxon>
        <taxon>Dysgonomonadaceae</taxon>
        <taxon>Dysgonomonas</taxon>
        <taxon>environmental samples</taxon>
    </lineage>
</organism>
<dbReference type="AlphaFoldDB" id="A0A212K7B4"/>
<reference evidence="1" key="1">
    <citation type="submission" date="2016-04" db="EMBL/GenBank/DDBJ databases">
        <authorList>
            <person name="Evans L.H."/>
            <person name="Alamgir A."/>
            <person name="Owens N."/>
            <person name="Weber N.D."/>
            <person name="Virtaneva K."/>
            <person name="Barbian K."/>
            <person name="Babar A."/>
            <person name="Rosenke K."/>
        </authorList>
    </citation>
    <scope>NUCLEOTIDE SEQUENCE</scope>
    <source>
        <strain evidence="1">86-1</strain>
    </source>
</reference>
<sequence>MFRSLMDNLIDCPMLTATLKTASNALYTVPLSTVRNEAYRCISYAIPLF</sequence>
<dbReference type="EMBL" id="FLUM01000003">
    <property type="protein sequence ID" value="SBW07613.1"/>
    <property type="molecule type" value="Genomic_DNA"/>
</dbReference>
<protein>
    <submittedName>
        <fullName evidence="1">Uncharacterized protein</fullName>
    </submittedName>
</protein>
<evidence type="ECO:0000313" key="1">
    <source>
        <dbReference type="EMBL" id="SBW07613.1"/>
    </source>
</evidence>
<name>A0A212K7B4_9BACT</name>